<dbReference type="FunFam" id="2.40.50.100:FF:000003">
    <property type="entry name" value="Acetyl-CoA carboxylase biotin carboxyl carrier protein"/>
    <property type="match status" value="1"/>
</dbReference>
<dbReference type="InterPro" id="IPR000089">
    <property type="entry name" value="Biotin_lipoyl"/>
</dbReference>
<dbReference type="Gene3D" id="3.20.20.70">
    <property type="entry name" value="Aldolase class I"/>
    <property type="match status" value="2"/>
</dbReference>
<reference evidence="5" key="1">
    <citation type="submission" date="2017-02" db="UniProtKB">
        <authorList>
            <consortium name="WormBaseParasite"/>
        </authorList>
    </citation>
    <scope>IDENTIFICATION</scope>
</reference>
<dbReference type="Pfam" id="PF00364">
    <property type="entry name" value="Biotin_lipoyl"/>
    <property type="match status" value="1"/>
</dbReference>
<dbReference type="InterPro" id="IPR055268">
    <property type="entry name" value="PCB-like"/>
</dbReference>
<evidence type="ECO:0000313" key="4">
    <source>
        <dbReference type="Proteomes" id="UP000036681"/>
    </source>
</evidence>
<feature type="domain" description="Pyruvate carboxyltransferase" evidence="3">
    <location>
        <begin position="1"/>
        <end position="107"/>
    </location>
</feature>
<dbReference type="WBParaSite" id="ALUE_0001774501-mRNA-1">
    <property type="protein sequence ID" value="ALUE_0001774501-mRNA-1"/>
    <property type="gene ID" value="ALUE_0001774501"/>
</dbReference>
<organism evidence="4 5">
    <name type="scientific">Ascaris lumbricoides</name>
    <name type="common">Giant roundworm</name>
    <dbReference type="NCBI Taxonomy" id="6252"/>
    <lineage>
        <taxon>Eukaryota</taxon>
        <taxon>Metazoa</taxon>
        <taxon>Ecdysozoa</taxon>
        <taxon>Nematoda</taxon>
        <taxon>Chromadorea</taxon>
        <taxon>Rhabditida</taxon>
        <taxon>Spirurina</taxon>
        <taxon>Ascaridomorpha</taxon>
        <taxon>Ascaridoidea</taxon>
        <taxon>Ascarididae</taxon>
        <taxon>Ascaris</taxon>
    </lineage>
</organism>
<dbReference type="Gene3D" id="2.40.50.100">
    <property type="match status" value="1"/>
</dbReference>
<dbReference type="SUPFAM" id="SSF51230">
    <property type="entry name" value="Single hybrid motif"/>
    <property type="match status" value="1"/>
</dbReference>
<dbReference type="AlphaFoldDB" id="A0A0M3IH84"/>
<dbReference type="SUPFAM" id="SSF51569">
    <property type="entry name" value="Aldolase"/>
    <property type="match status" value="1"/>
</dbReference>
<name>A0A0M3IH84_ASCLU</name>
<dbReference type="InterPro" id="IPR003379">
    <property type="entry name" value="Carboxylase_cons_dom"/>
</dbReference>
<dbReference type="CDD" id="cd06850">
    <property type="entry name" value="biotinyl_domain"/>
    <property type="match status" value="1"/>
</dbReference>
<evidence type="ECO:0000259" key="3">
    <source>
        <dbReference type="PROSITE" id="PS50991"/>
    </source>
</evidence>
<dbReference type="GO" id="GO:0006094">
    <property type="term" value="P:gluconeogenesis"/>
    <property type="evidence" value="ECO:0007669"/>
    <property type="project" value="TreeGrafter"/>
</dbReference>
<dbReference type="GO" id="GO:0004736">
    <property type="term" value="F:pyruvate carboxylase activity"/>
    <property type="evidence" value="ECO:0007669"/>
    <property type="project" value="TreeGrafter"/>
</dbReference>
<keyword evidence="1" id="KW-0092">Biotin</keyword>
<evidence type="ECO:0000313" key="5">
    <source>
        <dbReference type="WBParaSite" id="ALUE_0001774501-mRNA-1"/>
    </source>
</evidence>
<dbReference type="PROSITE" id="PS50968">
    <property type="entry name" value="BIOTINYL_LIPOYL"/>
    <property type="match status" value="1"/>
</dbReference>
<proteinExistence type="predicted"/>
<evidence type="ECO:0000256" key="1">
    <source>
        <dbReference type="ARBA" id="ARBA00023267"/>
    </source>
</evidence>
<dbReference type="InterPro" id="IPR013785">
    <property type="entry name" value="Aldolase_TIM"/>
</dbReference>
<dbReference type="Proteomes" id="UP000036681">
    <property type="component" value="Unplaced"/>
</dbReference>
<dbReference type="InterPro" id="IPR000891">
    <property type="entry name" value="PYR_CT"/>
</dbReference>
<dbReference type="Pfam" id="PF00682">
    <property type="entry name" value="HMGL-like"/>
    <property type="match status" value="1"/>
</dbReference>
<dbReference type="Pfam" id="PF02436">
    <property type="entry name" value="PYC_OADA"/>
    <property type="match status" value="2"/>
</dbReference>
<dbReference type="Gene3D" id="3.10.600.10">
    <property type="entry name" value="pyruvate carboxylase f1077a mutant domain"/>
    <property type="match status" value="1"/>
</dbReference>
<evidence type="ECO:0000259" key="2">
    <source>
        <dbReference type="PROSITE" id="PS50968"/>
    </source>
</evidence>
<dbReference type="PANTHER" id="PTHR43778">
    <property type="entry name" value="PYRUVATE CARBOXYLASE"/>
    <property type="match status" value="1"/>
</dbReference>
<accession>A0A0M3IH84</accession>
<sequence length="531" mass="59049">MDQESTFEINWLETFQDMAGVMKPAAAKLLVDTLRDKFPDVPIHIHTHDTAGAGVASMLACAYAGADIVDAAVDSMSGMTSQPSMGAIVAALENTSYSTGLNLDNISRYSAYWESARQLYGPFECAVTMKSGNADVYKHEIPGGQYTNLQFQAFSLGLAEQFDEVKRMYREANLALGLNLDNISRYSAYWESARQLYGPFECAVTMKSGNADVYKHEIPGGQYTNLQFQAFSLGLAEQFDEVKRMYREANLALGDLIKVTPSSKVVGDLAQFMVQNHLDRQTLVDRAEDLSFPKSVVQFFQGLIGQPPYGFPEPLRTKVLRGLPKFEGRPGENLEAVDFNKLKEDLEAKHGRTLRDEDVMTSAMFPNEFDEFEQFRQQYGPVDKLHTRPFLTGLDVAEEIDVDIDRGKTLAIKLLAIGKLNNRGEREVFFDLNGQMRAIFVQDKEASKEIVTRPRAKPGVRGSIGAPMPGEILELKVKEGDKVEQKTPLFVLSAMKMEMVIDSPIAGTVKKIYCDPKTRVAAGDLVVEVEP</sequence>
<dbReference type="InterPro" id="IPR011053">
    <property type="entry name" value="Single_hybrid_motif"/>
</dbReference>
<dbReference type="PANTHER" id="PTHR43778:SF2">
    <property type="entry name" value="PYRUVATE CARBOXYLASE, MITOCHONDRIAL"/>
    <property type="match status" value="1"/>
</dbReference>
<dbReference type="SUPFAM" id="SSF89000">
    <property type="entry name" value="post-HMGL domain-like"/>
    <property type="match status" value="2"/>
</dbReference>
<protein>
    <submittedName>
        <fullName evidence="5">Pyruvate carboxylase</fullName>
    </submittedName>
</protein>
<feature type="domain" description="Lipoyl-binding" evidence="2">
    <location>
        <begin position="455"/>
        <end position="530"/>
    </location>
</feature>
<dbReference type="PROSITE" id="PS50991">
    <property type="entry name" value="PYR_CT"/>
    <property type="match status" value="1"/>
</dbReference>
<dbReference type="GO" id="GO:0005737">
    <property type="term" value="C:cytoplasm"/>
    <property type="evidence" value="ECO:0007669"/>
    <property type="project" value="TreeGrafter"/>
</dbReference>
<keyword evidence="4" id="KW-1185">Reference proteome</keyword>